<feature type="repeat" description="ANK" evidence="3">
    <location>
        <begin position="126"/>
        <end position="158"/>
    </location>
</feature>
<evidence type="ECO:0000256" key="1">
    <source>
        <dbReference type="ARBA" id="ARBA00022737"/>
    </source>
</evidence>
<keyword evidence="1" id="KW-0677">Repeat</keyword>
<dbReference type="InterPro" id="IPR002110">
    <property type="entry name" value="Ankyrin_rpt"/>
</dbReference>
<evidence type="ECO:0000256" key="2">
    <source>
        <dbReference type="ARBA" id="ARBA00023043"/>
    </source>
</evidence>
<dbReference type="STRING" id="1194090.SAMN05443144_10990"/>
<evidence type="ECO:0000313" key="5">
    <source>
        <dbReference type="EMBL" id="SHF49481.1"/>
    </source>
</evidence>
<reference evidence="5 6" key="1">
    <citation type="submission" date="2016-11" db="EMBL/GenBank/DDBJ databases">
        <authorList>
            <person name="Jaros S."/>
            <person name="Januszkiewicz K."/>
            <person name="Wedrychowicz H."/>
        </authorList>
    </citation>
    <scope>NUCLEOTIDE SEQUENCE [LARGE SCALE GENOMIC DNA]</scope>
    <source>
        <strain evidence="5 6">DSM 21986</strain>
    </source>
</reference>
<dbReference type="InterPro" id="IPR050776">
    <property type="entry name" value="Ank_Repeat/CDKN_Inhibitor"/>
</dbReference>
<feature type="repeat" description="ANK" evidence="3">
    <location>
        <begin position="59"/>
        <end position="91"/>
    </location>
</feature>
<evidence type="ECO:0000313" key="6">
    <source>
        <dbReference type="Proteomes" id="UP000184041"/>
    </source>
</evidence>
<dbReference type="SMART" id="SM00248">
    <property type="entry name" value="ANK"/>
    <property type="match status" value="3"/>
</dbReference>
<keyword evidence="2 3" id="KW-0040">ANK repeat</keyword>
<dbReference type="AlphaFoldDB" id="A0A1M5C454"/>
<dbReference type="Proteomes" id="UP000184041">
    <property type="component" value="Unassembled WGS sequence"/>
</dbReference>
<dbReference type="RefSeq" id="WP_073063158.1">
    <property type="nucleotide sequence ID" value="NZ_FQUS01000009.1"/>
</dbReference>
<evidence type="ECO:0000256" key="3">
    <source>
        <dbReference type="PROSITE-ProRule" id="PRU00023"/>
    </source>
</evidence>
<gene>
    <name evidence="5" type="ORF">SAMN05443144_10990</name>
</gene>
<dbReference type="PROSITE" id="PS50297">
    <property type="entry name" value="ANK_REP_REGION"/>
    <property type="match status" value="3"/>
</dbReference>
<evidence type="ECO:0000256" key="4">
    <source>
        <dbReference type="SAM" id="MobiDB-lite"/>
    </source>
</evidence>
<dbReference type="Pfam" id="PF00023">
    <property type="entry name" value="Ank"/>
    <property type="match status" value="1"/>
</dbReference>
<proteinExistence type="predicted"/>
<dbReference type="Pfam" id="PF12796">
    <property type="entry name" value="Ank_2"/>
    <property type="match status" value="1"/>
</dbReference>
<feature type="region of interest" description="Disordered" evidence="4">
    <location>
        <begin position="1"/>
        <end position="23"/>
    </location>
</feature>
<dbReference type="EMBL" id="FQUS01000009">
    <property type="protein sequence ID" value="SHF49481.1"/>
    <property type="molecule type" value="Genomic_DNA"/>
</dbReference>
<dbReference type="PRINTS" id="PR01415">
    <property type="entry name" value="ANKYRIN"/>
</dbReference>
<dbReference type="InterPro" id="IPR036770">
    <property type="entry name" value="Ankyrin_rpt-contain_sf"/>
</dbReference>
<protein>
    <submittedName>
        <fullName evidence="5">Ankyrin repeat</fullName>
    </submittedName>
</protein>
<dbReference type="PANTHER" id="PTHR24201">
    <property type="entry name" value="ANK_REP_REGION DOMAIN-CONTAINING PROTEIN"/>
    <property type="match status" value="1"/>
</dbReference>
<feature type="repeat" description="ANK" evidence="3">
    <location>
        <begin position="92"/>
        <end position="124"/>
    </location>
</feature>
<dbReference type="SUPFAM" id="SSF48403">
    <property type="entry name" value="Ankyrin repeat"/>
    <property type="match status" value="1"/>
</dbReference>
<organism evidence="5 6">
    <name type="scientific">Fodinibius roseus</name>
    <dbReference type="NCBI Taxonomy" id="1194090"/>
    <lineage>
        <taxon>Bacteria</taxon>
        <taxon>Pseudomonadati</taxon>
        <taxon>Balneolota</taxon>
        <taxon>Balneolia</taxon>
        <taxon>Balneolales</taxon>
        <taxon>Balneolaceae</taxon>
        <taxon>Fodinibius</taxon>
    </lineage>
</organism>
<accession>A0A1M5C454</accession>
<dbReference type="PROSITE" id="PS50088">
    <property type="entry name" value="ANK_REPEAT"/>
    <property type="match status" value="3"/>
</dbReference>
<keyword evidence="6" id="KW-1185">Reference proteome</keyword>
<sequence>MSSCGNGENQSDSNQEPRQQETAAQFTDQDLRNAALQGQLSDVRQMVEQGVDVNASGEGGRTPLMLASFNGHTDIVQLLLEEGARIDDRNADGRTPLIFAASGPFPNTVALLLEQGADPDATDGVDGWSALMFAAAEGNANVVQVLLEQGADPSLTDKDEETALDFARNNNHTEVVELLKTYE</sequence>
<name>A0A1M5C454_9BACT</name>
<dbReference type="Gene3D" id="1.25.40.20">
    <property type="entry name" value="Ankyrin repeat-containing domain"/>
    <property type="match status" value="1"/>
</dbReference>